<evidence type="ECO:0008006" key="4">
    <source>
        <dbReference type="Google" id="ProtNLM"/>
    </source>
</evidence>
<accession>A0A0C9XM28</accession>
<reference evidence="3" key="2">
    <citation type="submission" date="2015-01" db="EMBL/GenBank/DDBJ databases">
        <title>Evolutionary Origins and Diversification of the Mycorrhizal Mutualists.</title>
        <authorList>
            <consortium name="DOE Joint Genome Institute"/>
            <consortium name="Mycorrhizal Genomics Consortium"/>
            <person name="Kohler A."/>
            <person name="Kuo A."/>
            <person name="Nagy L.G."/>
            <person name="Floudas D."/>
            <person name="Copeland A."/>
            <person name="Barry K.W."/>
            <person name="Cichocki N."/>
            <person name="Veneault-Fourrey C."/>
            <person name="LaButti K."/>
            <person name="Lindquist E.A."/>
            <person name="Lipzen A."/>
            <person name="Lundell T."/>
            <person name="Morin E."/>
            <person name="Murat C."/>
            <person name="Riley R."/>
            <person name="Ohm R."/>
            <person name="Sun H."/>
            <person name="Tunlid A."/>
            <person name="Henrissat B."/>
            <person name="Grigoriev I.V."/>
            <person name="Hibbett D.S."/>
            <person name="Martin F."/>
        </authorList>
    </citation>
    <scope>NUCLEOTIDE SEQUENCE [LARGE SCALE GENOMIC DNA]</scope>
    <source>
        <strain evidence="3">LaAM-08-1</strain>
    </source>
</reference>
<feature type="transmembrane region" description="Helical" evidence="1">
    <location>
        <begin position="169"/>
        <end position="194"/>
    </location>
</feature>
<reference evidence="2 3" key="1">
    <citation type="submission" date="2014-04" db="EMBL/GenBank/DDBJ databases">
        <authorList>
            <consortium name="DOE Joint Genome Institute"/>
            <person name="Kuo A."/>
            <person name="Kohler A."/>
            <person name="Nagy L.G."/>
            <person name="Floudas D."/>
            <person name="Copeland A."/>
            <person name="Barry K.W."/>
            <person name="Cichocki N."/>
            <person name="Veneault-Fourrey C."/>
            <person name="LaButti K."/>
            <person name="Lindquist E.A."/>
            <person name="Lipzen A."/>
            <person name="Lundell T."/>
            <person name="Morin E."/>
            <person name="Murat C."/>
            <person name="Sun H."/>
            <person name="Tunlid A."/>
            <person name="Henrissat B."/>
            <person name="Grigoriev I.V."/>
            <person name="Hibbett D.S."/>
            <person name="Martin F."/>
            <person name="Nordberg H.P."/>
            <person name="Cantor M.N."/>
            <person name="Hua S.X."/>
        </authorList>
    </citation>
    <scope>NUCLEOTIDE SEQUENCE [LARGE SCALE GENOMIC DNA]</scope>
    <source>
        <strain evidence="2 3">LaAM-08-1</strain>
    </source>
</reference>
<dbReference type="PANTHER" id="PTHR15887:SF1">
    <property type="entry name" value="TRANSMEMBRANE PROTEIN 69"/>
    <property type="match status" value="1"/>
</dbReference>
<protein>
    <recommendedName>
        <fullName evidence="4">Mnn4-regulates the mannosylphosphorylation</fullName>
    </recommendedName>
</protein>
<keyword evidence="1" id="KW-0812">Transmembrane</keyword>
<sequence>MNVLSRPILRSLAIRKGPQLSPSLRRPIPLVRPPILRANPALPQVRWVASQVTIRPGSQSLEHAATNVKEELGNSATDLAKVIAGANVAGDSVVDSSAESFIGITGTVANQVPQHIFLLGLAGGLPYVSASATTVWLAYQAQLATSGVDIGMDPGVALTILDQALNIQVTYGAIMLSFLGALHWGMEIAGYGGMKGYARLALGTAPMLVAWPTLAMQPMMALMVQWVGFTGLWYADSKATMAGWAPKWYSQYRFYLSILVGTCIIGSLAGTSFWGPVAGHGLLSHDLDLLREERRKIMPIRQGMVQGPIEAVPAGLDADNFTRIHKRDVSKGE</sequence>
<name>A0A0C9XM28_9AGAR</name>
<dbReference type="HOGENOM" id="CLU_045137_1_0_1"/>
<feature type="transmembrane region" description="Helical" evidence="1">
    <location>
        <begin position="214"/>
        <end position="234"/>
    </location>
</feature>
<evidence type="ECO:0000313" key="3">
    <source>
        <dbReference type="Proteomes" id="UP000054477"/>
    </source>
</evidence>
<evidence type="ECO:0000313" key="2">
    <source>
        <dbReference type="EMBL" id="KIK06126.1"/>
    </source>
</evidence>
<dbReference type="EMBL" id="KN838555">
    <property type="protein sequence ID" value="KIK06126.1"/>
    <property type="molecule type" value="Genomic_DNA"/>
</dbReference>
<keyword evidence="3" id="KW-1185">Reference proteome</keyword>
<organism evidence="2 3">
    <name type="scientific">Laccaria amethystina LaAM-08-1</name>
    <dbReference type="NCBI Taxonomy" id="1095629"/>
    <lineage>
        <taxon>Eukaryota</taxon>
        <taxon>Fungi</taxon>
        <taxon>Dikarya</taxon>
        <taxon>Basidiomycota</taxon>
        <taxon>Agaricomycotina</taxon>
        <taxon>Agaricomycetes</taxon>
        <taxon>Agaricomycetidae</taxon>
        <taxon>Agaricales</taxon>
        <taxon>Agaricineae</taxon>
        <taxon>Hydnangiaceae</taxon>
        <taxon>Laccaria</taxon>
    </lineage>
</organism>
<dbReference type="OrthoDB" id="194289at2759"/>
<dbReference type="STRING" id="1095629.A0A0C9XM28"/>
<dbReference type="PANTHER" id="PTHR15887">
    <property type="entry name" value="TRANSMEMBRANE PROTEIN 69"/>
    <property type="match status" value="1"/>
</dbReference>
<gene>
    <name evidence="2" type="ORF">K443DRAFT_674686</name>
</gene>
<proteinExistence type="predicted"/>
<keyword evidence="1" id="KW-0472">Membrane</keyword>
<feature type="transmembrane region" description="Helical" evidence="1">
    <location>
        <begin position="254"/>
        <end position="274"/>
    </location>
</feature>
<dbReference type="InterPro" id="IPR021836">
    <property type="entry name" value="DUF3429"/>
</dbReference>
<dbReference type="Proteomes" id="UP000054477">
    <property type="component" value="Unassembled WGS sequence"/>
</dbReference>
<keyword evidence="1" id="KW-1133">Transmembrane helix</keyword>
<dbReference type="Pfam" id="PF11911">
    <property type="entry name" value="DUF3429"/>
    <property type="match status" value="1"/>
</dbReference>
<evidence type="ECO:0000256" key="1">
    <source>
        <dbReference type="SAM" id="Phobius"/>
    </source>
</evidence>
<dbReference type="AlphaFoldDB" id="A0A0C9XM28"/>